<keyword evidence="2" id="KW-1185">Reference proteome</keyword>
<dbReference type="AlphaFoldDB" id="A0A9P0P835"/>
<comment type="caution">
    <text evidence="1">The sequence shown here is derived from an EMBL/GenBank/DDBJ whole genome shotgun (WGS) entry which is preliminary data.</text>
</comment>
<organism evidence="1 2">
    <name type="scientific">Acanthoscelides obtectus</name>
    <name type="common">Bean weevil</name>
    <name type="synonym">Bruchus obtectus</name>
    <dbReference type="NCBI Taxonomy" id="200917"/>
    <lineage>
        <taxon>Eukaryota</taxon>
        <taxon>Metazoa</taxon>
        <taxon>Ecdysozoa</taxon>
        <taxon>Arthropoda</taxon>
        <taxon>Hexapoda</taxon>
        <taxon>Insecta</taxon>
        <taxon>Pterygota</taxon>
        <taxon>Neoptera</taxon>
        <taxon>Endopterygota</taxon>
        <taxon>Coleoptera</taxon>
        <taxon>Polyphaga</taxon>
        <taxon>Cucujiformia</taxon>
        <taxon>Chrysomeloidea</taxon>
        <taxon>Chrysomelidae</taxon>
        <taxon>Bruchinae</taxon>
        <taxon>Bruchini</taxon>
        <taxon>Acanthoscelides</taxon>
    </lineage>
</organism>
<proteinExistence type="predicted"/>
<evidence type="ECO:0000313" key="1">
    <source>
        <dbReference type="EMBL" id="CAH1974852.1"/>
    </source>
</evidence>
<evidence type="ECO:0000313" key="2">
    <source>
        <dbReference type="Proteomes" id="UP001152888"/>
    </source>
</evidence>
<reference evidence="1" key="1">
    <citation type="submission" date="2022-03" db="EMBL/GenBank/DDBJ databases">
        <authorList>
            <person name="Sayadi A."/>
        </authorList>
    </citation>
    <scope>NUCLEOTIDE SEQUENCE</scope>
</reference>
<accession>A0A9P0P835</accession>
<dbReference type="Proteomes" id="UP001152888">
    <property type="component" value="Unassembled WGS sequence"/>
</dbReference>
<sequence length="37" mass="4284">MTLLHFSPIITSCKEYDELPVVLCKYYTALTILTSLY</sequence>
<gene>
    <name evidence="1" type="ORF">ACAOBT_LOCUS11315</name>
</gene>
<name>A0A9P0P835_ACAOB</name>
<dbReference type="EMBL" id="CAKOFQ010006830">
    <property type="protein sequence ID" value="CAH1974852.1"/>
    <property type="molecule type" value="Genomic_DNA"/>
</dbReference>
<protein>
    <submittedName>
        <fullName evidence="1">Uncharacterized protein</fullName>
    </submittedName>
</protein>